<dbReference type="EMBL" id="BSXS01012663">
    <property type="protein sequence ID" value="GMF02784.1"/>
    <property type="molecule type" value="Genomic_DNA"/>
</dbReference>
<protein>
    <submittedName>
        <fullName evidence="1">Unnamed protein product</fullName>
    </submittedName>
</protein>
<name>A0ACB5U5N7_AMBMO</name>
<accession>A0ACB5U5N7</accession>
<reference evidence="1" key="1">
    <citation type="submission" date="2023-04" db="EMBL/GenBank/DDBJ databases">
        <title>Ambrosiozyma monospora NBRC 10751.</title>
        <authorList>
            <person name="Ichikawa N."/>
            <person name="Sato H."/>
            <person name="Tonouchi N."/>
        </authorList>
    </citation>
    <scope>NUCLEOTIDE SEQUENCE</scope>
    <source>
        <strain evidence="1">NBRC 10751</strain>
    </source>
</reference>
<evidence type="ECO:0000313" key="1">
    <source>
        <dbReference type="EMBL" id="GMF02784.1"/>
    </source>
</evidence>
<comment type="caution">
    <text evidence="1">The sequence shown here is derived from an EMBL/GenBank/DDBJ whole genome shotgun (WGS) entry which is preliminary data.</text>
</comment>
<dbReference type="Proteomes" id="UP001165064">
    <property type="component" value="Unassembled WGS sequence"/>
</dbReference>
<sequence length="287" mass="31535">MPEKIALGRYVFERLNQLGVNTVFGLPGDFNLALLDHIDEVDGVRWAGNANELNASYAADGYARVKGLACLITTFGVGELSAANGIAGSYAEHVPVIHIVGVPTVKATKDKLLLHHTLGDGRFDVYKKMFAQITERAVTIEDIRTAPRVFDEMFRTAYVTKRPVYIALPSNFIEEKVPADLLQDKIDLTLTPNDPQAEEEAVEEIEKMTAAAKNPIILVDACALRNEVQDLVAKLADETQFPIFATPMGKSGISEDHPRFGGIYVGVLSKPDVKEAVESADLYQERY</sequence>
<keyword evidence="2" id="KW-1185">Reference proteome</keyword>
<organism evidence="1 2">
    <name type="scientific">Ambrosiozyma monospora</name>
    <name type="common">Yeast</name>
    <name type="synonym">Endomycopsis monosporus</name>
    <dbReference type="NCBI Taxonomy" id="43982"/>
    <lineage>
        <taxon>Eukaryota</taxon>
        <taxon>Fungi</taxon>
        <taxon>Dikarya</taxon>
        <taxon>Ascomycota</taxon>
        <taxon>Saccharomycotina</taxon>
        <taxon>Pichiomycetes</taxon>
        <taxon>Pichiales</taxon>
        <taxon>Pichiaceae</taxon>
        <taxon>Ambrosiozyma</taxon>
    </lineage>
</organism>
<evidence type="ECO:0000313" key="2">
    <source>
        <dbReference type="Proteomes" id="UP001165064"/>
    </source>
</evidence>
<gene>
    <name evidence="1" type="ORF">Amon02_001156900</name>
</gene>
<proteinExistence type="predicted"/>